<accession>A0A8J4U8L1</accession>
<reference evidence="1" key="1">
    <citation type="submission" date="2020-07" db="EMBL/GenBank/DDBJ databases">
        <title>Clarias magur genome sequencing, assembly and annotation.</title>
        <authorList>
            <person name="Kushwaha B."/>
            <person name="Kumar R."/>
            <person name="Das P."/>
            <person name="Joshi C.G."/>
            <person name="Kumar D."/>
            <person name="Nagpure N.S."/>
            <person name="Pandey M."/>
            <person name="Agarwal S."/>
            <person name="Srivastava S."/>
            <person name="Singh M."/>
            <person name="Sahoo L."/>
            <person name="Jayasankar P."/>
            <person name="Meher P.K."/>
            <person name="Koringa P.G."/>
            <person name="Iquebal M.A."/>
            <person name="Das S.P."/>
            <person name="Bit A."/>
            <person name="Patnaik S."/>
            <person name="Patel N."/>
            <person name="Shah T.M."/>
            <person name="Hinsu A."/>
            <person name="Jena J.K."/>
        </authorList>
    </citation>
    <scope>NUCLEOTIDE SEQUENCE</scope>
    <source>
        <strain evidence="1">CIFAMagur01</strain>
        <tissue evidence="1">Testis</tissue>
    </source>
</reference>
<sequence>MRFGLKPCYDVTVGNWREEPASMFGDLSVGAVNCRQCSSNRESPKINTVHREERKNTVTLGCESLLTRISAGVHGGHVAGSARPRPSACFIQRRVL</sequence>
<name>A0A8J4U8L1_CLAMG</name>
<gene>
    <name evidence="1" type="ORF">DAT39_017512</name>
</gene>
<keyword evidence="2" id="KW-1185">Reference proteome</keyword>
<dbReference type="EMBL" id="QNUK01000475">
    <property type="protein sequence ID" value="KAF5892779.1"/>
    <property type="molecule type" value="Genomic_DNA"/>
</dbReference>
<organism evidence="1 2">
    <name type="scientific">Clarias magur</name>
    <name type="common">Asian catfish</name>
    <name type="synonym">Macropteronotus magur</name>
    <dbReference type="NCBI Taxonomy" id="1594786"/>
    <lineage>
        <taxon>Eukaryota</taxon>
        <taxon>Metazoa</taxon>
        <taxon>Chordata</taxon>
        <taxon>Craniata</taxon>
        <taxon>Vertebrata</taxon>
        <taxon>Euteleostomi</taxon>
        <taxon>Actinopterygii</taxon>
        <taxon>Neopterygii</taxon>
        <taxon>Teleostei</taxon>
        <taxon>Ostariophysi</taxon>
        <taxon>Siluriformes</taxon>
        <taxon>Clariidae</taxon>
        <taxon>Clarias</taxon>
    </lineage>
</organism>
<protein>
    <submittedName>
        <fullName evidence="1">Uncharacterized protein</fullName>
    </submittedName>
</protein>
<evidence type="ECO:0000313" key="2">
    <source>
        <dbReference type="Proteomes" id="UP000727407"/>
    </source>
</evidence>
<evidence type="ECO:0000313" key="1">
    <source>
        <dbReference type="EMBL" id="KAF5892779.1"/>
    </source>
</evidence>
<dbReference type="Proteomes" id="UP000727407">
    <property type="component" value="Unassembled WGS sequence"/>
</dbReference>
<dbReference type="AlphaFoldDB" id="A0A8J4U8L1"/>
<comment type="caution">
    <text evidence="1">The sequence shown here is derived from an EMBL/GenBank/DDBJ whole genome shotgun (WGS) entry which is preliminary data.</text>
</comment>
<proteinExistence type="predicted"/>